<evidence type="ECO:0000259" key="12">
    <source>
        <dbReference type="SMART" id="SM00891"/>
    </source>
</evidence>
<dbReference type="GO" id="GO:0000014">
    <property type="term" value="F:single-stranded DNA endodeoxyribonuclease activity"/>
    <property type="evidence" value="ECO:0007669"/>
    <property type="project" value="TreeGrafter"/>
</dbReference>
<comment type="subcellular location">
    <subcellularLocation>
        <location evidence="1">Nucleus</location>
    </subcellularLocation>
</comment>
<dbReference type="GO" id="GO:0000712">
    <property type="term" value="P:resolution of meiotic recombination intermediates"/>
    <property type="evidence" value="ECO:0007669"/>
    <property type="project" value="TreeGrafter"/>
</dbReference>
<dbReference type="GO" id="GO:0000724">
    <property type="term" value="P:double-strand break repair via homologous recombination"/>
    <property type="evidence" value="ECO:0007669"/>
    <property type="project" value="TreeGrafter"/>
</dbReference>
<proteinExistence type="inferred from homology"/>
<accession>A0AAW2I1P3</accession>
<feature type="domain" description="ERCC4" evidence="12">
    <location>
        <begin position="658"/>
        <end position="738"/>
    </location>
</feature>
<dbReference type="InterPro" id="IPR047520">
    <property type="entry name" value="XPF_nuclease"/>
</dbReference>
<dbReference type="Gene3D" id="1.10.150.20">
    <property type="entry name" value="5' to 3' exonuclease, C-terminal subdomain"/>
    <property type="match status" value="1"/>
</dbReference>
<evidence type="ECO:0000313" key="13">
    <source>
        <dbReference type="EMBL" id="KAL0276275.1"/>
    </source>
</evidence>
<evidence type="ECO:0000256" key="9">
    <source>
        <dbReference type="ARBA" id="ARBA00023242"/>
    </source>
</evidence>
<dbReference type="FunFam" id="3.40.50.10130:FF:000002">
    <property type="entry name" value="DNA repair endonuclease XPF"/>
    <property type="match status" value="1"/>
</dbReference>
<dbReference type="GO" id="GO:1901255">
    <property type="term" value="P:nucleotide-excision repair involved in interstrand cross-link repair"/>
    <property type="evidence" value="ECO:0007669"/>
    <property type="project" value="TreeGrafter"/>
</dbReference>
<comment type="similarity">
    <text evidence="2">Belongs to the XPF family.</text>
</comment>
<dbReference type="GO" id="GO:0003684">
    <property type="term" value="F:damaged DNA binding"/>
    <property type="evidence" value="ECO:0007669"/>
    <property type="project" value="TreeGrafter"/>
</dbReference>
<dbReference type="InterPro" id="IPR010994">
    <property type="entry name" value="RuvA_2-like"/>
</dbReference>
<evidence type="ECO:0000256" key="6">
    <source>
        <dbReference type="ARBA" id="ARBA00022801"/>
    </source>
</evidence>
<evidence type="ECO:0000256" key="5">
    <source>
        <dbReference type="ARBA" id="ARBA00022763"/>
    </source>
</evidence>
<keyword evidence="4" id="KW-0255">Endonuclease</keyword>
<dbReference type="PANTHER" id="PTHR10150">
    <property type="entry name" value="DNA REPAIR ENDONUCLEASE XPF"/>
    <property type="match status" value="1"/>
</dbReference>
<sequence>MLDYEKQIFLDILQEDGLVVAAKGLGLDSVIVNLLKVYCDPGNLVFVLGAEDHYQEWLVERLISGGASPPPRIVNSEVGGSEREKSYLEGGLWFVPSTILIVDLIKKRVPIDLITGIVVCKAHNILKNHKDSFVVRLYRQGNKTGFIKAFSNQASSLRSGFSKAEQVLKALFLRNLFLWPRYHASIKSTLNECKPLVVELHLEMTGSMLQLQNSLLDLIKTTVQELKRLNPLLDTDEVTVENVINSSFHKLVHSQMDPVWHALSDRTKTILADLKLFHHMTTALLTLDSISFYSLVNSQRKLDRAVKGSGWHLLPSAEILFTVSRQRVFGSKNINVVDVDEVDAEPNPKWLALSQILNEIHKTPKPKSNDSVSDKVEPASDTTDAENSQSSTDGFQGNPDNEGDILILVRDDRTCSQLRGYLTQGSNEYLKTQYRKFFFNKTANDKPQESNIDAKSTEEQQTTTVDEENEIENVEVCKISLQREVFSQLEGNKEVNLAGFFEETFSQSQKMDSQKFTQKSSQDLEDQWAPIIVIKSYKKNIMYISQVLQEMKPNWVILYDSDMTLVRQLEVFQRKNTAIPLTVYFLVYGGTIEEQAYLTSLRKEKEAFDYLIQEKARMVIPEDRSDCPELTRDASKASDVQARTRKGGLDTSNKQPSKIIVDMREFRSELPALIHARGIDIEPVLIPIGDYILTPEICLERKSVSDLIQSLNSGRLYNQATAMTRHYARPMLLIEFDKDRPFDLQNRHYVSNEAATNTLLSKLQLLTLHFPKLRIIWSPSPHATAELFEELKQGHPEPDAAVAACLGVEQDANDEDTFNPAVQNFLLKLPGVTSKNIYALLRQGKSLDHLKSLSKEEISAMVENSIEGEIIYNAFHKCYQPESQEIKTKSFPGSFRGKRKRFH</sequence>
<evidence type="ECO:0000256" key="3">
    <source>
        <dbReference type="ARBA" id="ARBA00022722"/>
    </source>
</evidence>
<comment type="caution">
    <text evidence="13">The sequence shown here is derived from an EMBL/GenBank/DDBJ whole genome shotgun (WGS) entry which is preliminary data.</text>
</comment>
<keyword evidence="8" id="KW-0234">DNA repair</keyword>
<dbReference type="GO" id="GO:0000110">
    <property type="term" value="C:nucleotide-excision repair factor 1 complex"/>
    <property type="evidence" value="ECO:0007669"/>
    <property type="project" value="TreeGrafter"/>
</dbReference>
<evidence type="ECO:0000256" key="7">
    <source>
        <dbReference type="ARBA" id="ARBA00023125"/>
    </source>
</evidence>
<dbReference type="EMBL" id="JARGDH010000002">
    <property type="protein sequence ID" value="KAL0276275.1"/>
    <property type="molecule type" value="Genomic_DNA"/>
</dbReference>
<dbReference type="Pfam" id="PF02732">
    <property type="entry name" value="ERCC4"/>
    <property type="match status" value="1"/>
</dbReference>
<evidence type="ECO:0000256" key="2">
    <source>
        <dbReference type="ARBA" id="ARBA00010015"/>
    </source>
</evidence>
<dbReference type="Gene3D" id="3.40.50.10130">
    <property type="match status" value="1"/>
</dbReference>
<dbReference type="SUPFAM" id="SSF47781">
    <property type="entry name" value="RuvA domain 2-like"/>
    <property type="match status" value="1"/>
</dbReference>
<evidence type="ECO:0000256" key="4">
    <source>
        <dbReference type="ARBA" id="ARBA00022759"/>
    </source>
</evidence>
<name>A0AAW2I1P3_9NEOP</name>
<organism evidence="13">
    <name type="scientific">Menopon gallinae</name>
    <name type="common">poultry shaft louse</name>
    <dbReference type="NCBI Taxonomy" id="328185"/>
    <lineage>
        <taxon>Eukaryota</taxon>
        <taxon>Metazoa</taxon>
        <taxon>Ecdysozoa</taxon>
        <taxon>Arthropoda</taxon>
        <taxon>Hexapoda</taxon>
        <taxon>Insecta</taxon>
        <taxon>Pterygota</taxon>
        <taxon>Neoptera</taxon>
        <taxon>Paraneoptera</taxon>
        <taxon>Psocodea</taxon>
        <taxon>Troctomorpha</taxon>
        <taxon>Phthiraptera</taxon>
        <taxon>Amblycera</taxon>
        <taxon>Menoponidae</taxon>
        <taxon>Menopon</taxon>
    </lineage>
</organism>
<feature type="region of interest" description="Disordered" evidence="11">
    <location>
        <begin position="445"/>
        <end position="467"/>
    </location>
</feature>
<keyword evidence="3" id="KW-0540">Nuclease</keyword>
<feature type="compositionally biased region" description="Polar residues" evidence="11">
    <location>
        <begin position="380"/>
        <end position="399"/>
    </location>
</feature>
<reference evidence="13" key="1">
    <citation type="journal article" date="2024" name="Gigascience">
        <title>Chromosome-level genome of the poultry shaft louse Menopon gallinae provides insight into the host-switching and adaptive evolution of parasitic lice.</title>
        <authorList>
            <person name="Xu Y."/>
            <person name="Ma L."/>
            <person name="Liu S."/>
            <person name="Liang Y."/>
            <person name="Liu Q."/>
            <person name="He Z."/>
            <person name="Tian L."/>
            <person name="Duan Y."/>
            <person name="Cai W."/>
            <person name="Li H."/>
            <person name="Song F."/>
        </authorList>
    </citation>
    <scope>NUCLEOTIDE SEQUENCE</scope>
    <source>
        <strain evidence="13">Cailab_2023a</strain>
    </source>
</reference>
<dbReference type="InterPro" id="IPR011335">
    <property type="entry name" value="Restrct_endonuc-II-like"/>
</dbReference>
<evidence type="ECO:0000256" key="11">
    <source>
        <dbReference type="SAM" id="MobiDB-lite"/>
    </source>
</evidence>
<feature type="compositionally biased region" description="Basic and acidic residues" evidence="11">
    <location>
        <begin position="627"/>
        <end position="636"/>
    </location>
</feature>
<protein>
    <recommendedName>
        <fullName evidence="10">DNA repair endonuclease XPF</fullName>
    </recommendedName>
</protein>
<dbReference type="SMART" id="SM00891">
    <property type="entry name" value="ERCC4"/>
    <property type="match status" value="1"/>
</dbReference>
<evidence type="ECO:0000256" key="10">
    <source>
        <dbReference type="ARBA" id="ARBA00072370"/>
    </source>
</evidence>
<feature type="region of interest" description="Disordered" evidence="11">
    <location>
        <begin position="627"/>
        <end position="654"/>
    </location>
</feature>
<feature type="region of interest" description="Disordered" evidence="11">
    <location>
        <begin position="362"/>
        <end position="403"/>
    </location>
</feature>
<keyword evidence="5" id="KW-0227">DNA damage</keyword>
<dbReference type="PANTHER" id="PTHR10150:SF0">
    <property type="entry name" value="DNA REPAIR ENDONUCLEASE XPF"/>
    <property type="match status" value="1"/>
</dbReference>
<dbReference type="GO" id="GO:0003697">
    <property type="term" value="F:single-stranded DNA binding"/>
    <property type="evidence" value="ECO:0007669"/>
    <property type="project" value="TreeGrafter"/>
</dbReference>
<evidence type="ECO:0000256" key="1">
    <source>
        <dbReference type="ARBA" id="ARBA00004123"/>
    </source>
</evidence>
<keyword evidence="6" id="KW-0378">Hydrolase</keyword>
<keyword evidence="7" id="KW-0238">DNA-binding</keyword>
<dbReference type="AlphaFoldDB" id="A0AAW2I1P3"/>
<dbReference type="SUPFAM" id="SSF52980">
    <property type="entry name" value="Restriction endonuclease-like"/>
    <property type="match status" value="1"/>
</dbReference>
<gene>
    <name evidence="13" type="ORF">PYX00_003883</name>
</gene>
<dbReference type="InterPro" id="IPR006166">
    <property type="entry name" value="ERCC4_domain"/>
</dbReference>
<dbReference type="CDD" id="cd20078">
    <property type="entry name" value="XPF_nuclease_XPF_euk"/>
    <property type="match status" value="1"/>
</dbReference>
<evidence type="ECO:0000256" key="8">
    <source>
        <dbReference type="ARBA" id="ARBA00023204"/>
    </source>
</evidence>
<keyword evidence="9" id="KW-0539">Nucleus</keyword>